<proteinExistence type="predicted"/>
<dbReference type="EMBL" id="JALLAZ020001011">
    <property type="protein sequence ID" value="KAL3782525.1"/>
    <property type="molecule type" value="Genomic_DNA"/>
</dbReference>
<accession>A0ABD3P2K2</accession>
<organism evidence="1 2">
    <name type="scientific">Stephanodiscus triporus</name>
    <dbReference type="NCBI Taxonomy" id="2934178"/>
    <lineage>
        <taxon>Eukaryota</taxon>
        <taxon>Sar</taxon>
        <taxon>Stramenopiles</taxon>
        <taxon>Ochrophyta</taxon>
        <taxon>Bacillariophyta</taxon>
        <taxon>Coscinodiscophyceae</taxon>
        <taxon>Thalassiosirophycidae</taxon>
        <taxon>Stephanodiscales</taxon>
        <taxon>Stephanodiscaceae</taxon>
        <taxon>Stephanodiscus</taxon>
    </lineage>
</organism>
<evidence type="ECO:0000313" key="1">
    <source>
        <dbReference type="EMBL" id="KAL3782525.1"/>
    </source>
</evidence>
<evidence type="ECO:0000313" key="2">
    <source>
        <dbReference type="Proteomes" id="UP001530315"/>
    </source>
</evidence>
<name>A0ABD3P2K2_9STRA</name>
<comment type="caution">
    <text evidence="1">The sequence shown here is derived from an EMBL/GenBank/DDBJ whole genome shotgun (WGS) entry which is preliminary data.</text>
</comment>
<sequence>MPALNLSGLNAVFHSNHTCYLDFGKDTSSRINNLADSKMNRKVKLMAVLSPHKERYTNVLFLGDVSGEIMPSVLFYLQKEVGLDAVFQLISEWHMNLLYTSHIPTSTAQENGCSGWTQYFVSRIRSSIAQVL</sequence>
<reference evidence="1 2" key="1">
    <citation type="submission" date="2024-10" db="EMBL/GenBank/DDBJ databases">
        <title>Updated reference genomes for cyclostephanoid diatoms.</title>
        <authorList>
            <person name="Roberts W.R."/>
            <person name="Alverson A.J."/>
        </authorList>
    </citation>
    <scope>NUCLEOTIDE SEQUENCE [LARGE SCALE GENOMIC DNA]</scope>
    <source>
        <strain evidence="1 2">AJA276-08</strain>
    </source>
</reference>
<keyword evidence="2" id="KW-1185">Reference proteome</keyword>
<dbReference type="Proteomes" id="UP001530315">
    <property type="component" value="Unassembled WGS sequence"/>
</dbReference>
<gene>
    <name evidence="1" type="ORF">ACHAW5_010896</name>
</gene>
<protein>
    <submittedName>
        <fullName evidence="1">Uncharacterized protein</fullName>
    </submittedName>
</protein>
<dbReference type="AlphaFoldDB" id="A0ABD3P2K2"/>